<accession>A0A3M7QU84</accession>
<reference evidence="1 2" key="1">
    <citation type="journal article" date="2018" name="Sci. Rep.">
        <title>Genomic signatures of local adaptation to the degree of environmental predictability in rotifers.</title>
        <authorList>
            <person name="Franch-Gras L."/>
            <person name="Hahn C."/>
            <person name="Garcia-Roger E.M."/>
            <person name="Carmona M.J."/>
            <person name="Serra M."/>
            <person name="Gomez A."/>
        </authorList>
    </citation>
    <scope>NUCLEOTIDE SEQUENCE [LARGE SCALE GENOMIC DNA]</scope>
    <source>
        <strain evidence="1">HYR1</strain>
    </source>
</reference>
<gene>
    <name evidence="1" type="ORF">BpHYR1_046751</name>
</gene>
<evidence type="ECO:0000313" key="1">
    <source>
        <dbReference type="EMBL" id="RNA14916.1"/>
    </source>
</evidence>
<proteinExistence type="predicted"/>
<protein>
    <submittedName>
        <fullName evidence="1">Uncharacterized protein</fullName>
    </submittedName>
</protein>
<dbReference type="EMBL" id="REGN01005090">
    <property type="protein sequence ID" value="RNA14916.1"/>
    <property type="molecule type" value="Genomic_DNA"/>
</dbReference>
<name>A0A3M7QU84_BRAPC</name>
<dbReference type="Proteomes" id="UP000276133">
    <property type="component" value="Unassembled WGS sequence"/>
</dbReference>
<organism evidence="1 2">
    <name type="scientific">Brachionus plicatilis</name>
    <name type="common">Marine rotifer</name>
    <name type="synonym">Brachionus muelleri</name>
    <dbReference type="NCBI Taxonomy" id="10195"/>
    <lineage>
        <taxon>Eukaryota</taxon>
        <taxon>Metazoa</taxon>
        <taxon>Spiralia</taxon>
        <taxon>Gnathifera</taxon>
        <taxon>Rotifera</taxon>
        <taxon>Eurotatoria</taxon>
        <taxon>Monogononta</taxon>
        <taxon>Pseudotrocha</taxon>
        <taxon>Ploima</taxon>
        <taxon>Brachionidae</taxon>
        <taxon>Brachionus</taxon>
    </lineage>
</organism>
<keyword evidence="2" id="KW-1185">Reference proteome</keyword>
<comment type="caution">
    <text evidence="1">The sequence shown here is derived from an EMBL/GenBank/DDBJ whole genome shotgun (WGS) entry which is preliminary data.</text>
</comment>
<evidence type="ECO:0000313" key="2">
    <source>
        <dbReference type="Proteomes" id="UP000276133"/>
    </source>
</evidence>
<dbReference type="AlphaFoldDB" id="A0A3M7QU84"/>
<sequence length="102" mass="11761">MNRRFASKETIAALTDHDDQTVTDRTSICNRLKMFFFSVFEPPTSREDIRRAKNSLIRRSHDDPCFSISEVVTPCKVQAKLMKLCSTNVINLKKEESSFQVC</sequence>